<gene>
    <name evidence="1" type="ORF">METZ01_LOCUS273864</name>
</gene>
<proteinExistence type="predicted"/>
<organism evidence="1">
    <name type="scientific">marine metagenome</name>
    <dbReference type="NCBI Taxonomy" id="408172"/>
    <lineage>
        <taxon>unclassified sequences</taxon>
        <taxon>metagenomes</taxon>
        <taxon>ecological metagenomes</taxon>
    </lineage>
</organism>
<dbReference type="AlphaFoldDB" id="A0A382K957"/>
<name>A0A382K957_9ZZZZ</name>
<reference evidence="1" key="1">
    <citation type="submission" date="2018-05" db="EMBL/GenBank/DDBJ databases">
        <authorList>
            <person name="Lanie J.A."/>
            <person name="Ng W.-L."/>
            <person name="Kazmierczak K.M."/>
            <person name="Andrzejewski T.M."/>
            <person name="Davidsen T.M."/>
            <person name="Wayne K.J."/>
            <person name="Tettelin H."/>
            <person name="Glass J.I."/>
            <person name="Rusch D."/>
            <person name="Podicherti R."/>
            <person name="Tsui H.-C.T."/>
            <person name="Winkler M.E."/>
        </authorList>
    </citation>
    <scope>NUCLEOTIDE SEQUENCE</scope>
</reference>
<protein>
    <submittedName>
        <fullName evidence="1">Uncharacterized protein</fullName>
    </submittedName>
</protein>
<sequence length="115" mass="12720">MLFEVEVVAGENSPMDLNRVFDLLSEPRPIRRVFTADRMDVDIWCEVTGWSEAGQCPAYAALSEDSGDGTVLLIYGGDDGIRLRPVDSQGEWDPANVEQWGEPCLMLGMDAPVEE</sequence>
<evidence type="ECO:0000313" key="1">
    <source>
        <dbReference type="EMBL" id="SVC21010.1"/>
    </source>
</evidence>
<accession>A0A382K957</accession>
<dbReference type="EMBL" id="UINC01079219">
    <property type="protein sequence ID" value="SVC21010.1"/>
    <property type="molecule type" value="Genomic_DNA"/>
</dbReference>